<dbReference type="InterPro" id="IPR015943">
    <property type="entry name" value="WD40/YVTN_repeat-like_dom_sf"/>
</dbReference>
<proteinExistence type="predicted"/>
<feature type="region of interest" description="Disordered" evidence="1">
    <location>
        <begin position="281"/>
        <end position="305"/>
    </location>
</feature>
<feature type="domain" description="Pyrrolo-quinoline quinone repeat" evidence="3">
    <location>
        <begin position="564"/>
        <end position="734"/>
    </location>
</feature>
<organism evidence="4 5">
    <name type="scientific">Caulifigura coniformis</name>
    <dbReference type="NCBI Taxonomy" id="2527983"/>
    <lineage>
        <taxon>Bacteria</taxon>
        <taxon>Pseudomonadati</taxon>
        <taxon>Planctomycetota</taxon>
        <taxon>Planctomycetia</taxon>
        <taxon>Planctomycetales</taxon>
        <taxon>Planctomycetaceae</taxon>
        <taxon>Caulifigura</taxon>
    </lineage>
</organism>
<dbReference type="Proteomes" id="UP000315700">
    <property type="component" value="Chromosome"/>
</dbReference>
<dbReference type="KEGG" id="ccos:Pan44_48900"/>
<evidence type="ECO:0000313" key="5">
    <source>
        <dbReference type="Proteomes" id="UP000315700"/>
    </source>
</evidence>
<evidence type="ECO:0000256" key="1">
    <source>
        <dbReference type="SAM" id="MobiDB-lite"/>
    </source>
</evidence>
<feature type="signal peptide" evidence="2">
    <location>
        <begin position="1"/>
        <end position="32"/>
    </location>
</feature>
<dbReference type="PANTHER" id="PTHR34512:SF30">
    <property type="entry name" value="OUTER MEMBRANE PROTEIN ASSEMBLY FACTOR BAMB"/>
    <property type="match status" value="1"/>
</dbReference>
<dbReference type="Gene3D" id="2.130.10.10">
    <property type="entry name" value="YVTN repeat-like/Quinoprotein amine dehydrogenase"/>
    <property type="match status" value="1"/>
</dbReference>
<accession>A0A517SL33</accession>
<gene>
    <name evidence="4" type="primary">bamB_7</name>
    <name evidence="4" type="ORF">Pan44_48900</name>
</gene>
<keyword evidence="2" id="KW-0732">Signal</keyword>
<dbReference type="SMART" id="SM00564">
    <property type="entry name" value="PQQ"/>
    <property type="match status" value="5"/>
</dbReference>
<dbReference type="PANTHER" id="PTHR34512">
    <property type="entry name" value="CELL SURFACE PROTEIN"/>
    <property type="match status" value="1"/>
</dbReference>
<protein>
    <submittedName>
        <fullName evidence="4">Outer membrane protein assembly factor BamB</fullName>
    </submittedName>
</protein>
<dbReference type="Pfam" id="PF13360">
    <property type="entry name" value="PQQ_2"/>
    <property type="match status" value="1"/>
</dbReference>
<feature type="chain" id="PRO_5021917420" evidence="2">
    <location>
        <begin position="33"/>
        <end position="823"/>
    </location>
</feature>
<sequence length="823" mass="88232" precursor="true">MDQSLINGIRNGAGWCVATAACACVAASIALAQGVPAQRLILPGAQRPVPVEEPAIGRPAAPIRVRAAAPAAEGRSESAPLDTGLTTSEELERLLERATQVAVERPDLAPVLWQRILDEGANAFARAELKNQVPLRRQYEIFRPFSNESLRAIVAAGPEAVRHYRLQSDGPARVLMARQGEDREAALAEIVRRYFLTTIGDDAAFELGCRLLERGDVTSADHLFDRLSLYPDSSIEPDAITVRRAVTQSRLGRQKVAVALVESLGQEFDDLKPMLLNEVQERNSPSSNKGQSAGTPVMPGDLTGEALEPDWEFRPAWTLKGVKASANNEAIMSGISNGRPMIFVRQPGGNYSQTTLDDKNVPDLTLSQLATAWRGGTWRPASSPVVVDGRLYLKSESRTVCCSASTGEVLWMGRPTRFPINEMTRQLALVASHGVNVPIVTTTYIAGLQPKTLTEIMLFSERLHHEVTVSGGRVYVIEGDLDTPSVRKKATENVVERQMFGGPMPTHHARPNELACYDAKTGRLIWTVASGGVLPAGSTVCSKPLVAGSLLLVAVGIDSQLALVAIESSNGSVVWKTNLADLGGAWQPIPVGLAVDDGSVYVASGSGTLFSVDRNGGTLRWAVSYPRLKSSAMERRVIEGNPGQRIQIVFDENFLACEEGAIVLAAADCDHVMSFDVTDGALRWDSPIPPTSLSGAPGYVVGMANGRIYLANNKTLWSISTRGGRILWDLSLDGACGRGLLTSDSLFVPQQQTVTQVDPETGRTLNKIACAMLDSEPVGNLVADGNRLLVASAARLIAMKPKATRIEEAPGQEPKSPPTGGKL</sequence>
<dbReference type="EMBL" id="CP036271">
    <property type="protein sequence ID" value="QDT56830.1"/>
    <property type="molecule type" value="Genomic_DNA"/>
</dbReference>
<evidence type="ECO:0000259" key="3">
    <source>
        <dbReference type="Pfam" id="PF13360"/>
    </source>
</evidence>
<dbReference type="InterPro" id="IPR011047">
    <property type="entry name" value="Quinoprotein_ADH-like_sf"/>
</dbReference>
<dbReference type="OrthoDB" id="221984at2"/>
<dbReference type="InParanoid" id="A0A517SL33"/>
<name>A0A517SL33_9PLAN</name>
<reference evidence="4 5" key="1">
    <citation type="submission" date="2019-02" db="EMBL/GenBank/DDBJ databases">
        <title>Deep-cultivation of Planctomycetes and their phenomic and genomic characterization uncovers novel biology.</title>
        <authorList>
            <person name="Wiegand S."/>
            <person name="Jogler M."/>
            <person name="Boedeker C."/>
            <person name="Pinto D."/>
            <person name="Vollmers J."/>
            <person name="Rivas-Marin E."/>
            <person name="Kohn T."/>
            <person name="Peeters S.H."/>
            <person name="Heuer A."/>
            <person name="Rast P."/>
            <person name="Oberbeckmann S."/>
            <person name="Bunk B."/>
            <person name="Jeske O."/>
            <person name="Meyerdierks A."/>
            <person name="Storesund J.E."/>
            <person name="Kallscheuer N."/>
            <person name="Luecker S."/>
            <person name="Lage O.M."/>
            <person name="Pohl T."/>
            <person name="Merkel B.J."/>
            <person name="Hornburger P."/>
            <person name="Mueller R.-W."/>
            <person name="Bruemmer F."/>
            <person name="Labrenz M."/>
            <person name="Spormann A.M."/>
            <person name="Op den Camp H."/>
            <person name="Overmann J."/>
            <person name="Amann R."/>
            <person name="Jetten M.S.M."/>
            <person name="Mascher T."/>
            <person name="Medema M.H."/>
            <person name="Devos D.P."/>
            <person name="Kaster A.-K."/>
            <person name="Ovreas L."/>
            <person name="Rohde M."/>
            <person name="Galperin M.Y."/>
            <person name="Jogler C."/>
        </authorList>
    </citation>
    <scope>NUCLEOTIDE SEQUENCE [LARGE SCALE GENOMIC DNA]</scope>
    <source>
        <strain evidence="4 5">Pan44</strain>
    </source>
</reference>
<evidence type="ECO:0000313" key="4">
    <source>
        <dbReference type="EMBL" id="QDT56830.1"/>
    </source>
</evidence>
<feature type="compositionally biased region" description="Polar residues" evidence="1">
    <location>
        <begin position="282"/>
        <end position="294"/>
    </location>
</feature>
<keyword evidence="5" id="KW-1185">Reference proteome</keyword>
<dbReference type="AlphaFoldDB" id="A0A517SL33"/>
<dbReference type="InterPro" id="IPR002372">
    <property type="entry name" value="PQQ_rpt_dom"/>
</dbReference>
<dbReference type="Gene3D" id="2.40.128.630">
    <property type="match status" value="1"/>
</dbReference>
<evidence type="ECO:0000256" key="2">
    <source>
        <dbReference type="SAM" id="SignalP"/>
    </source>
</evidence>
<dbReference type="SUPFAM" id="SSF50998">
    <property type="entry name" value="Quinoprotein alcohol dehydrogenase-like"/>
    <property type="match status" value="1"/>
</dbReference>
<feature type="region of interest" description="Disordered" evidence="1">
    <location>
        <begin position="804"/>
        <end position="823"/>
    </location>
</feature>
<dbReference type="RefSeq" id="WP_145034246.1">
    <property type="nucleotide sequence ID" value="NZ_CP036271.1"/>
</dbReference>
<dbReference type="InterPro" id="IPR018391">
    <property type="entry name" value="PQQ_b-propeller_rpt"/>
</dbReference>